<dbReference type="FunFam" id="3.30.565.10:FF:000006">
    <property type="entry name" value="Sensor histidine kinase WalK"/>
    <property type="match status" value="1"/>
</dbReference>
<dbReference type="EMBL" id="RKLU01000002">
    <property type="protein sequence ID" value="TQQ82795.1"/>
    <property type="molecule type" value="Genomic_DNA"/>
</dbReference>
<sequence>MVHMVGSRQEFGQQFMIRLPVCDLSMKQTVSTVFDDLGVGIMLHDPETGEIVGVNDRLTELYGYSAAELREMDVHEYSAVDEGHTQVEAEKRILAAADGDPQEFEWRAERADGERIWVNVRTTLTTLDGEAYVIAKIKDISNRKQQQEDLEAERGFIEQSLQTLNDAFYLLNTDGTLQRWNQTLSERTGYSDAELDGMQALELFPDDHQAAISKAITEVLDTGSGIVEAPLLTKDGEEIPHEFSGTTLTDDDGGLRGVIGIGRDISERQEQLNQLEKQEKAFRKLHQTASKSASFEEKIADLLAFGREFMDVEQGFLTSIDGDTQRIVVGVGPNEQLSDGAEAPFSESYCRHTVDPDRSGPLTVMNAAEEGWKDDPAYERFGLACYAGSEITVEGETMGTICFADRNPVDKEFTEIQETFVELLTEWASYELERAEREKKYRRLTERISDAYYAVDTEFTVTYWNDVVAERVGVPADEVLGENLWEHFPELEDTVVEAQFREAMDTQEPTSCEFHYDKHDYWTQLQIYPDEDGLAVISKDITDRKEYESQLERSNERLQEFAYILSHDLQEPLRMVSSYVCLLEEEFEDHLDEETQQYIDFAVDGAERMRGMIDGLLLYSRVETEGDERAKTNVDGVLDAVETDLELKLDETEANLIVDTMPTLQADEDQLVQLFQNLIKNAVEHGGRGTTVEVSSTEVDDGHRFAVSDDGPGIPPDQQDDIFRLFDKGGDSDGTGIGLAICERIVNRHNGDIWVESEPGEGTTFYFTIEDEYDD</sequence>
<dbReference type="NCBIfam" id="TIGR00229">
    <property type="entry name" value="sensory_box"/>
    <property type="match status" value="3"/>
</dbReference>
<name>A0A8J8PAH8_9EURY</name>
<evidence type="ECO:0000259" key="8">
    <source>
        <dbReference type="PROSITE" id="PS50113"/>
    </source>
</evidence>
<evidence type="ECO:0000256" key="1">
    <source>
        <dbReference type="ARBA" id="ARBA00000085"/>
    </source>
</evidence>
<dbReference type="InterPro" id="IPR005467">
    <property type="entry name" value="His_kinase_dom"/>
</dbReference>
<dbReference type="AlphaFoldDB" id="A0A8J8PAH8"/>
<dbReference type="InterPro" id="IPR001610">
    <property type="entry name" value="PAC"/>
</dbReference>
<dbReference type="SMART" id="SM00091">
    <property type="entry name" value="PAS"/>
    <property type="match status" value="3"/>
</dbReference>
<dbReference type="SMART" id="SM00065">
    <property type="entry name" value="GAF"/>
    <property type="match status" value="1"/>
</dbReference>
<dbReference type="Gene3D" id="3.30.450.40">
    <property type="match status" value="1"/>
</dbReference>
<dbReference type="CDD" id="cd00075">
    <property type="entry name" value="HATPase"/>
    <property type="match status" value="1"/>
</dbReference>
<accession>A0A8J8PAH8</accession>
<dbReference type="EC" id="2.7.13.3" evidence="2"/>
<dbReference type="InterPro" id="IPR029016">
    <property type="entry name" value="GAF-like_dom_sf"/>
</dbReference>
<keyword evidence="10" id="KW-1185">Reference proteome</keyword>
<feature type="domain" description="PAS" evidence="7">
    <location>
        <begin position="153"/>
        <end position="223"/>
    </location>
</feature>
<dbReference type="PROSITE" id="PS50113">
    <property type="entry name" value="PAC"/>
    <property type="match status" value="2"/>
</dbReference>
<keyword evidence="4" id="KW-0808">Transferase</keyword>
<dbReference type="Gene3D" id="3.30.565.10">
    <property type="entry name" value="Histidine kinase-like ATPase, C-terminal domain"/>
    <property type="match status" value="1"/>
</dbReference>
<dbReference type="InterPro" id="IPR052162">
    <property type="entry name" value="Sensor_kinase/Photoreceptor"/>
</dbReference>
<dbReference type="GO" id="GO:0000155">
    <property type="term" value="F:phosphorelay sensor kinase activity"/>
    <property type="evidence" value="ECO:0007669"/>
    <property type="project" value="InterPro"/>
</dbReference>
<comment type="catalytic activity">
    <reaction evidence="1">
        <text>ATP + protein L-histidine = ADP + protein N-phospho-L-histidine.</text>
        <dbReference type="EC" id="2.7.13.3"/>
    </reaction>
</comment>
<dbReference type="InterPro" id="IPR035965">
    <property type="entry name" value="PAS-like_dom_sf"/>
</dbReference>
<dbReference type="SUPFAM" id="SSF55874">
    <property type="entry name" value="ATPase domain of HSP90 chaperone/DNA topoisomerase II/histidine kinase"/>
    <property type="match status" value="1"/>
</dbReference>
<dbReference type="Gene3D" id="3.30.450.20">
    <property type="entry name" value="PAS domain"/>
    <property type="match status" value="3"/>
</dbReference>
<dbReference type="InterPro" id="IPR003661">
    <property type="entry name" value="HisK_dim/P_dom"/>
</dbReference>
<reference evidence="9" key="1">
    <citation type="submission" date="2019-02" db="EMBL/GenBank/DDBJ databases">
        <title>Halonotius sp. a new haloarchaeum isolated from saline soil.</title>
        <authorList>
            <person name="Duran-Viseras A."/>
            <person name="Sanchez-Porro C."/>
            <person name="Ventosa A."/>
        </authorList>
    </citation>
    <scope>NUCLEOTIDE SEQUENCE</scope>
    <source>
        <strain evidence="9">F15B</strain>
    </source>
</reference>
<evidence type="ECO:0000313" key="10">
    <source>
        <dbReference type="Proteomes" id="UP000705823"/>
    </source>
</evidence>
<dbReference type="InterPro" id="IPR000700">
    <property type="entry name" value="PAS-assoc_C"/>
</dbReference>
<dbReference type="PANTHER" id="PTHR43304">
    <property type="entry name" value="PHYTOCHROME-LIKE PROTEIN CPH1"/>
    <property type="match status" value="1"/>
</dbReference>
<keyword evidence="5" id="KW-0418">Kinase</keyword>
<feature type="domain" description="PAC" evidence="8">
    <location>
        <begin position="102"/>
        <end position="152"/>
    </location>
</feature>
<dbReference type="SMART" id="SM00387">
    <property type="entry name" value="HATPase_c"/>
    <property type="match status" value="1"/>
</dbReference>
<dbReference type="InterPro" id="IPR003594">
    <property type="entry name" value="HATPase_dom"/>
</dbReference>
<comment type="caution">
    <text evidence="9">The sequence shown here is derived from an EMBL/GenBank/DDBJ whole genome shotgun (WGS) entry which is preliminary data.</text>
</comment>
<dbReference type="SUPFAM" id="SSF47384">
    <property type="entry name" value="Homodimeric domain of signal transducing histidine kinase"/>
    <property type="match status" value="1"/>
</dbReference>
<feature type="domain" description="Histidine kinase" evidence="6">
    <location>
        <begin position="564"/>
        <end position="773"/>
    </location>
</feature>
<evidence type="ECO:0000256" key="2">
    <source>
        <dbReference type="ARBA" id="ARBA00012438"/>
    </source>
</evidence>
<dbReference type="Pfam" id="PF13426">
    <property type="entry name" value="PAS_9"/>
    <property type="match status" value="1"/>
</dbReference>
<feature type="domain" description="PAS" evidence="7">
    <location>
        <begin position="437"/>
        <end position="507"/>
    </location>
</feature>
<evidence type="ECO:0000256" key="3">
    <source>
        <dbReference type="ARBA" id="ARBA00022553"/>
    </source>
</evidence>
<feature type="domain" description="PAS" evidence="7">
    <location>
        <begin position="26"/>
        <end position="69"/>
    </location>
</feature>
<gene>
    <name evidence="9" type="ORF">EGH24_04975</name>
</gene>
<dbReference type="InterPro" id="IPR004358">
    <property type="entry name" value="Sig_transdc_His_kin-like_C"/>
</dbReference>
<evidence type="ECO:0000313" key="9">
    <source>
        <dbReference type="EMBL" id="TQQ82795.1"/>
    </source>
</evidence>
<keyword evidence="3" id="KW-0597">Phosphoprotein</keyword>
<dbReference type="PROSITE" id="PS50112">
    <property type="entry name" value="PAS"/>
    <property type="match status" value="3"/>
</dbReference>
<dbReference type="Proteomes" id="UP000705823">
    <property type="component" value="Unassembled WGS sequence"/>
</dbReference>
<organism evidence="9 10">
    <name type="scientific">Halonotius terrestris</name>
    <dbReference type="NCBI Taxonomy" id="2487750"/>
    <lineage>
        <taxon>Archaea</taxon>
        <taxon>Methanobacteriati</taxon>
        <taxon>Methanobacteriota</taxon>
        <taxon>Stenosarchaea group</taxon>
        <taxon>Halobacteria</taxon>
        <taxon>Halobacteriales</taxon>
        <taxon>Haloferacaceae</taxon>
        <taxon>Halonotius</taxon>
    </lineage>
</organism>
<dbReference type="PROSITE" id="PS50109">
    <property type="entry name" value="HIS_KIN"/>
    <property type="match status" value="1"/>
</dbReference>
<dbReference type="Pfam" id="PF00512">
    <property type="entry name" value="HisKA"/>
    <property type="match status" value="1"/>
</dbReference>
<dbReference type="PRINTS" id="PR00344">
    <property type="entry name" value="BCTRLSENSOR"/>
</dbReference>
<evidence type="ECO:0000256" key="4">
    <source>
        <dbReference type="ARBA" id="ARBA00022679"/>
    </source>
</evidence>
<dbReference type="SUPFAM" id="SSF55785">
    <property type="entry name" value="PYP-like sensor domain (PAS domain)"/>
    <property type="match status" value="3"/>
</dbReference>
<dbReference type="InterPro" id="IPR036890">
    <property type="entry name" value="HATPase_C_sf"/>
</dbReference>
<protein>
    <recommendedName>
        <fullName evidence="2">histidine kinase</fullName>
        <ecNumber evidence="2">2.7.13.3</ecNumber>
    </recommendedName>
</protein>
<dbReference type="Pfam" id="PF08448">
    <property type="entry name" value="PAS_4"/>
    <property type="match status" value="2"/>
</dbReference>
<dbReference type="CDD" id="cd00130">
    <property type="entry name" value="PAS"/>
    <property type="match status" value="3"/>
</dbReference>
<dbReference type="InterPro" id="IPR000014">
    <property type="entry name" value="PAS"/>
</dbReference>
<dbReference type="SMART" id="SM00086">
    <property type="entry name" value="PAC"/>
    <property type="match status" value="2"/>
</dbReference>
<dbReference type="PANTHER" id="PTHR43304:SF1">
    <property type="entry name" value="PAC DOMAIN-CONTAINING PROTEIN"/>
    <property type="match status" value="1"/>
</dbReference>
<feature type="domain" description="PAC" evidence="8">
    <location>
        <begin position="225"/>
        <end position="277"/>
    </location>
</feature>
<dbReference type="InterPro" id="IPR003018">
    <property type="entry name" value="GAF"/>
</dbReference>
<dbReference type="SUPFAM" id="SSF55781">
    <property type="entry name" value="GAF domain-like"/>
    <property type="match status" value="1"/>
</dbReference>
<dbReference type="Gene3D" id="1.10.287.130">
    <property type="match status" value="1"/>
</dbReference>
<dbReference type="SMART" id="SM00388">
    <property type="entry name" value="HisKA"/>
    <property type="match status" value="1"/>
</dbReference>
<evidence type="ECO:0000256" key="5">
    <source>
        <dbReference type="ARBA" id="ARBA00022777"/>
    </source>
</evidence>
<dbReference type="CDD" id="cd00082">
    <property type="entry name" value="HisKA"/>
    <property type="match status" value="1"/>
</dbReference>
<dbReference type="Pfam" id="PF02518">
    <property type="entry name" value="HATPase_c"/>
    <property type="match status" value="1"/>
</dbReference>
<dbReference type="InterPro" id="IPR013656">
    <property type="entry name" value="PAS_4"/>
</dbReference>
<evidence type="ECO:0000259" key="6">
    <source>
        <dbReference type="PROSITE" id="PS50109"/>
    </source>
</evidence>
<evidence type="ECO:0000259" key="7">
    <source>
        <dbReference type="PROSITE" id="PS50112"/>
    </source>
</evidence>
<proteinExistence type="predicted"/>
<dbReference type="InterPro" id="IPR036097">
    <property type="entry name" value="HisK_dim/P_sf"/>
</dbReference>